<dbReference type="GO" id="GO:0070008">
    <property type="term" value="F:serine-type exopeptidase activity"/>
    <property type="evidence" value="ECO:0007669"/>
    <property type="project" value="InterPro"/>
</dbReference>
<gene>
    <name evidence="6" type="ORF">OBRU01_10768</name>
</gene>
<evidence type="ECO:0000256" key="5">
    <source>
        <dbReference type="ARBA" id="ARBA00023180"/>
    </source>
</evidence>
<dbReference type="Gene3D" id="3.40.50.1820">
    <property type="entry name" value="alpha/beta hydrolase"/>
    <property type="match status" value="2"/>
</dbReference>
<evidence type="ECO:0000313" key="7">
    <source>
        <dbReference type="Proteomes" id="UP000037510"/>
    </source>
</evidence>
<dbReference type="PANTHER" id="PTHR11010">
    <property type="entry name" value="PROTEASE S28 PRO-X CARBOXYPEPTIDASE-RELATED"/>
    <property type="match status" value="1"/>
</dbReference>
<sequence>MKLLYPDLVDVAIASSGPVLAKADFFEYLETVSDDFEKYGTPGCFDKIGKIFKKRYEEMLKTTTGIKLLKEEEQICVGTDMNKLQNQQIFLIEKIGIFKTEAQYGDLNSLKKQCELIVRSSLFFSLKDEEIDLWNERVDKGVRKTNYMYGGLRPNVKNVVFVNGEMDPWHRLSILKDISYDAPAIVVPFSSHCKALLFDQPGDPEELKEARRDIKYLVKKWIGAGEL</sequence>
<proteinExistence type="inferred from homology"/>
<comment type="similarity">
    <text evidence="1">Belongs to the peptidase S28 family.</text>
</comment>
<evidence type="ECO:0000256" key="1">
    <source>
        <dbReference type="ARBA" id="ARBA00011079"/>
    </source>
</evidence>
<keyword evidence="4" id="KW-0378">Hydrolase</keyword>
<organism evidence="6 7">
    <name type="scientific">Operophtera brumata</name>
    <name type="common">Winter moth</name>
    <name type="synonym">Phalaena brumata</name>
    <dbReference type="NCBI Taxonomy" id="104452"/>
    <lineage>
        <taxon>Eukaryota</taxon>
        <taxon>Metazoa</taxon>
        <taxon>Ecdysozoa</taxon>
        <taxon>Arthropoda</taxon>
        <taxon>Hexapoda</taxon>
        <taxon>Insecta</taxon>
        <taxon>Pterygota</taxon>
        <taxon>Neoptera</taxon>
        <taxon>Endopterygota</taxon>
        <taxon>Lepidoptera</taxon>
        <taxon>Glossata</taxon>
        <taxon>Ditrysia</taxon>
        <taxon>Geometroidea</taxon>
        <taxon>Geometridae</taxon>
        <taxon>Larentiinae</taxon>
        <taxon>Operophtera</taxon>
    </lineage>
</organism>
<dbReference type="GO" id="GO:0006508">
    <property type="term" value="P:proteolysis"/>
    <property type="evidence" value="ECO:0007669"/>
    <property type="project" value="UniProtKB-KW"/>
</dbReference>
<dbReference type="InterPro" id="IPR042269">
    <property type="entry name" value="Ser_carbopepase_S28_SKS"/>
</dbReference>
<dbReference type="GO" id="GO:0008239">
    <property type="term" value="F:dipeptidyl-peptidase activity"/>
    <property type="evidence" value="ECO:0007669"/>
    <property type="project" value="TreeGrafter"/>
</dbReference>
<keyword evidence="3" id="KW-0732">Signal</keyword>
<evidence type="ECO:0000313" key="6">
    <source>
        <dbReference type="EMBL" id="KOB73335.1"/>
    </source>
</evidence>
<dbReference type="AlphaFoldDB" id="A0A0L7LD69"/>
<evidence type="ECO:0000256" key="4">
    <source>
        <dbReference type="ARBA" id="ARBA00022801"/>
    </source>
</evidence>
<keyword evidence="7" id="KW-1185">Reference proteome</keyword>
<protein>
    <submittedName>
        <fullName evidence="6">Putative serine protease K12H4.7</fullName>
    </submittedName>
</protein>
<dbReference type="EMBL" id="JTDY01001619">
    <property type="protein sequence ID" value="KOB73335.1"/>
    <property type="molecule type" value="Genomic_DNA"/>
</dbReference>
<evidence type="ECO:0000256" key="2">
    <source>
        <dbReference type="ARBA" id="ARBA00022670"/>
    </source>
</evidence>
<dbReference type="InterPro" id="IPR029058">
    <property type="entry name" value="AB_hydrolase_fold"/>
</dbReference>
<dbReference type="Pfam" id="PF05577">
    <property type="entry name" value="Peptidase_S28"/>
    <property type="match status" value="2"/>
</dbReference>
<dbReference type="Proteomes" id="UP000037510">
    <property type="component" value="Unassembled WGS sequence"/>
</dbReference>
<accession>A0A0L7LD69</accession>
<evidence type="ECO:0000256" key="3">
    <source>
        <dbReference type="ARBA" id="ARBA00022729"/>
    </source>
</evidence>
<keyword evidence="2 6" id="KW-0645">Protease</keyword>
<dbReference type="InterPro" id="IPR008758">
    <property type="entry name" value="Peptidase_S28"/>
</dbReference>
<reference evidence="6 7" key="1">
    <citation type="journal article" date="2015" name="Genome Biol. Evol.">
        <title>The genome of winter moth (Operophtera brumata) provides a genomic perspective on sexual dimorphism and phenology.</title>
        <authorList>
            <person name="Derks M.F."/>
            <person name="Smit S."/>
            <person name="Salis L."/>
            <person name="Schijlen E."/>
            <person name="Bossers A."/>
            <person name="Mateman C."/>
            <person name="Pijl A.S."/>
            <person name="de Ridder D."/>
            <person name="Groenen M.A."/>
            <person name="Visser M.E."/>
            <person name="Megens H.J."/>
        </authorList>
    </citation>
    <scope>NUCLEOTIDE SEQUENCE [LARGE SCALE GENOMIC DNA]</scope>
    <source>
        <strain evidence="6">WM2013NL</strain>
        <tissue evidence="6">Head and thorax</tissue>
    </source>
</reference>
<comment type="caution">
    <text evidence="6">The sequence shown here is derived from an EMBL/GenBank/DDBJ whole genome shotgun (WGS) entry which is preliminary data.</text>
</comment>
<dbReference type="PANTHER" id="PTHR11010:SF38">
    <property type="entry name" value="LYSOSOMAL PRO-X CARBOXYPEPTIDASE"/>
    <property type="match status" value="1"/>
</dbReference>
<dbReference type="Gene3D" id="1.20.120.980">
    <property type="entry name" value="Serine carboxypeptidase S28, SKS domain"/>
    <property type="match status" value="1"/>
</dbReference>
<keyword evidence="5" id="KW-0325">Glycoprotein</keyword>
<name>A0A0L7LD69_OPEBR</name>